<dbReference type="RefSeq" id="WP_171088941.1">
    <property type="nucleotide sequence ID" value="NZ_CP053069.1"/>
</dbReference>
<reference evidence="1 2" key="1">
    <citation type="submission" date="2020-04" db="EMBL/GenBank/DDBJ databases">
        <title>Usitatibacter rugosus gen. nov., sp. nov. and Usitatibacter palustris sp. nov., novel members of Usitatibacteraceae fam. nov. within the order Nitrosomonadales isolated from soil.</title>
        <authorList>
            <person name="Huber K.J."/>
            <person name="Neumann-Schaal M."/>
            <person name="Geppert A."/>
            <person name="Luckner M."/>
            <person name="Wanner G."/>
            <person name="Overmann J."/>
        </authorList>
    </citation>
    <scope>NUCLEOTIDE SEQUENCE [LARGE SCALE GENOMIC DNA]</scope>
    <source>
        <strain evidence="1 2">0125_3</strain>
    </source>
</reference>
<keyword evidence="2" id="KW-1185">Reference proteome</keyword>
<dbReference type="EMBL" id="CP053069">
    <property type="protein sequence ID" value="QJR09236.1"/>
    <property type="molecule type" value="Genomic_DNA"/>
</dbReference>
<sequence length="133" mass="14695">MPTVAAYEQRFLDEEGVWLLTVAEKPSAEIIVVGDRQSPSGAYLALFEEMAPQLDALASRAAAYLDEFVDRGKLAAGSPWFFEGIEFGRVPGGLPTDASFAFSLEGDTYGLWTVIVRKVDDRFFPVQLNRSQQ</sequence>
<proteinExistence type="predicted"/>
<evidence type="ECO:0000313" key="1">
    <source>
        <dbReference type="EMBL" id="QJR09236.1"/>
    </source>
</evidence>
<dbReference type="KEGG" id="uru:DSM104443_00273"/>
<name>A0A6M4GQA1_9PROT</name>
<dbReference type="AlphaFoldDB" id="A0A6M4GQA1"/>
<gene>
    <name evidence="1" type="ORF">DSM104443_00273</name>
</gene>
<accession>A0A6M4GQA1</accession>
<dbReference type="Proteomes" id="UP000501534">
    <property type="component" value="Chromosome"/>
</dbReference>
<protein>
    <submittedName>
        <fullName evidence="1">Uncharacterized protein</fullName>
    </submittedName>
</protein>
<evidence type="ECO:0000313" key="2">
    <source>
        <dbReference type="Proteomes" id="UP000501534"/>
    </source>
</evidence>
<organism evidence="1 2">
    <name type="scientific">Usitatibacter rugosus</name>
    <dbReference type="NCBI Taxonomy" id="2732067"/>
    <lineage>
        <taxon>Bacteria</taxon>
        <taxon>Pseudomonadati</taxon>
        <taxon>Pseudomonadota</taxon>
        <taxon>Betaproteobacteria</taxon>
        <taxon>Nitrosomonadales</taxon>
        <taxon>Usitatibacteraceae</taxon>
        <taxon>Usitatibacter</taxon>
    </lineage>
</organism>